<dbReference type="CDD" id="cd06444">
    <property type="entry name" value="DNA_pol_A"/>
    <property type="match status" value="1"/>
</dbReference>
<comment type="catalytic activity">
    <reaction evidence="3">
        <text>DNA(n) + a 2'-deoxyribonucleoside 5'-triphosphate = DNA(n+1) + diphosphate</text>
        <dbReference type="Rhea" id="RHEA:22508"/>
        <dbReference type="Rhea" id="RHEA-COMP:17339"/>
        <dbReference type="Rhea" id="RHEA-COMP:17340"/>
        <dbReference type="ChEBI" id="CHEBI:33019"/>
        <dbReference type="ChEBI" id="CHEBI:61560"/>
        <dbReference type="ChEBI" id="CHEBI:173112"/>
        <dbReference type="EC" id="2.7.7.7"/>
    </reaction>
</comment>
<proteinExistence type="predicted"/>
<dbReference type="PANTHER" id="PTHR10133">
    <property type="entry name" value="DNA POLYMERASE I"/>
    <property type="match status" value="1"/>
</dbReference>
<evidence type="ECO:0000256" key="1">
    <source>
        <dbReference type="ARBA" id="ARBA00012417"/>
    </source>
</evidence>
<protein>
    <recommendedName>
        <fullName evidence="1">DNA-directed DNA polymerase</fullName>
        <ecNumber evidence="1">2.7.7.7</ecNumber>
    </recommendedName>
</protein>
<dbReference type="GO" id="GO:0006261">
    <property type="term" value="P:DNA-templated DNA replication"/>
    <property type="evidence" value="ECO:0007669"/>
    <property type="project" value="InterPro"/>
</dbReference>
<dbReference type="eggNOG" id="COG0749">
    <property type="taxonomic scope" value="Bacteria"/>
</dbReference>
<dbReference type="SMART" id="SM00482">
    <property type="entry name" value="POLAc"/>
    <property type="match status" value="1"/>
</dbReference>
<dbReference type="STRING" id="1205910.B005_3486"/>
<organism evidence="6 7">
    <name type="scientific">Nocardiopsis alba (strain ATCC BAA-2165 / BE74)</name>
    <dbReference type="NCBI Taxonomy" id="1205910"/>
    <lineage>
        <taxon>Bacteria</taxon>
        <taxon>Bacillati</taxon>
        <taxon>Actinomycetota</taxon>
        <taxon>Actinomycetes</taxon>
        <taxon>Streptosporangiales</taxon>
        <taxon>Nocardiopsidaceae</taxon>
        <taxon>Nocardiopsis</taxon>
    </lineage>
</organism>
<reference evidence="7" key="2">
    <citation type="submission" date="2012-08" db="EMBL/GenBank/DDBJ databases">
        <title>Whole-genome sequence of Nocardiopsis alba strain ATCC BAA-2165 associated with honeybees.</title>
        <authorList>
            <person name="Qiao J."/>
            <person name="Chen L."/>
            <person name="Li Y."/>
            <person name="Wang J."/>
            <person name="Zhang W."/>
            <person name="Chen S."/>
        </authorList>
    </citation>
    <scope>NUCLEOTIDE SEQUENCE [LARGE SCALE GENOMIC DNA]</scope>
    <source>
        <strain evidence="7">ATCC BAA-2165 / BE74</strain>
    </source>
</reference>
<dbReference type="KEGG" id="nal:B005_3486"/>
<evidence type="ECO:0000259" key="5">
    <source>
        <dbReference type="SMART" id="SM00482"/>
    </source>
</evidence>
<dbReference type="GO" id="GO:0003677">
    <property type="term" value="F:DNA binding"/>
    <property type="evidence" value="ECO:0007669"/>
    <property type="project" value="InterPro"/>
</dbReference>
<dbReference type="NCBIfam" id="NF011538">
    <property type="entry name" value="PRK14975.1-1"/>
    <property type="match status" value="1"/>
</dbReference>
<dbReference type="HOGENOM" id="CLU_035229_0_0_11"/>
<dbReference type="Gene3D" id="1.20.1060.10">
    <property type="entry name" value="Taq DNA Polymerase, Chain T, domain 4"/>
    <property type="match status" value="1"/>
</dbReference>
<accession>J7L754</accession>
<dbReference type="EMBL" id="CP003788">
    <property type="protein sequence ID" value="AFR06292.1"/>
    <property type="molecule type" value="Genomic_DNA"/>
</dbReference>
<name>J7L754_NOCAA</name>
<gene>
    <name evidence="6" type="ordered locus">B005_3486</name>
</gene>
<dbReference type="GO" id="GO:0006302">
    <property type="term" value="P:double-strand break repair"/>
    <property type="evidence" value="ECO:0007669"/>
    <property type="project" value="TreeGrafter"/>
</dbReference>
<evidence type="ECO:0000256" key="2">
    <source>
        <dbReference type="ARBA" id="ARBA00022705"/>
    </source>
</evidence>
<dbReference type="AlphaFoldDB" id="J7L754"/>
<dbReference type="InterPro" id="IPR043502">
    <property type="entry name" value="DNA/RNA_pol_sf"/>
</dbReference>
<dbReference type="GO" id="GO:0003887">
    <property type="term" value="F:DNA-directed DNA polymerase activity"/>
    <property type="evidence" value="ECO:0007669"/>
    <property type="project" value="UniProtKB-EC"/>
</dbReference>
<dbReference type="Gene3D" id="3.30.70.370">
    <property type="match status" value="1"/>
</dbReference>
<reference evidence="6 7" key="1">
    <citation type="journal article" date="2012" name="J. Bacteriol.">
        <title>Whole-Genome Sequence of Nocardiopsis alba Strain ATCC BAA-2165, Associated with Honeybees.</title>
        <authorList>
            <person name="Qiao J."/>
            <person name="Chen L."/>
            <person name="Li Y."/>
            <person name="Wang J."/>
            <person name="Zhang W."/>
            <person name="Chen S."/>
        </authorList>
    </citation>
    <scope>NUCLEOTIDE SEQUENCE [LARGE SCALE GENOMIC DNA]</scope>
    <source>
        <strain evidence="7">ATCC BAA-2165 / BE74</strain>
    </source>
</reference>
<dbReference type="InterPro" id="IPR001098">
    <property type="entry name" value="DNA-dir_DNA_pol_A_palm_dom"/>
</dbReference>
<sequence>MGDGRLTWPRDQGAMFVAGLLPFVVPEEETDGMRIAVVPDGEGGGRLRELDGGAPVGPARHVDDLAAEVGRIEGEAGEPPRWIWAATEDVYPELVRAGVRVRRCHDVELTEALLLGHAARHGEPRSLGAAWARAHDLAVPDDPVRRSGEGTTAQPTLFEADRSTLPPGTDRLDALIEVHRGQRERVAESPAPARFSLLVAVESAGALAAVEMSHDGLPWRPDVHDRILTEILGPRPPAGQRPRVLAELAARIGEVVGHEVNPDSPAQVLRAMAWVGHPVESTRSWVLERIDHPVVPLLLRYKELARLHSANGWSWLETWVEERRDPEHPDGPRTGRFRPDYVVGGVVSGRWATRGGGALQIPKAVRGAVRADPGRLLIRADAGQLEPRVLAAVSGDRALAEAAAEEDLYARLAAHVGDDRERAKIGMLSAMYGQTSGDAAPLLATMRRLYPRALGYVDAAARTGEGGGIVRSWLGRTSPAPSDWTATIARADGERRRRAHGRFTRNFVVQATAAEWALVLLASLRQESPSMPEGCGIVFFVHDEVVLHVPEELAEETVRAIHRAEALTRTTLFGDTPVRFPLDISVTDCYAKT</sequence>
<feature type="domain" description="DNA-directed DNA polymerase family A palm" evidence="5">
    <location>
        <begin position="362"/>
        <end position="553"/>
    </location>
</feature>
<dbReference type="PRINTS" id="PR00868">
    <property type="entry name" value="DNAPOLI"/>
</dbReference>
<keyword evidence="2" id="KW-0235">DNA replication</keyword>
<evidence type="ECO:0000313" key="7">
    <source>
        <dbReference type="Proteomes" id="UP000003779"/>
    </source>
</evidence>
<dbReference type="Gene3D" id="1.10.150.20">
    <property type="entry name" value="5' to 3' exonuclease, C-terminal subdomain"/>
    <property type="match status" value="1"/>
</dbReference>
<evidence type="ECO:0000313" key="6">
    <source>
        <dbReference type="EMBL" id="AFR06292.1"/>
    </source>
</evidence>
<dbReference type="SUPFAM" id="SSF56672">
    <property type="entry name" value="DNA/RNA polymerases"/>
    <property type="match status" value="1"/>
</dbReference>
<feature type="region of interest" description="Disordered" evidence="4">
    <location>
        <begin position="141"/>
        <end position="166"/>
    </location>
</feature>
<dbReference type="InterPro" id="IPR002298">
    <property type="entry name" value="DNA_polymerase_A"/>
</dbReference>
<dbReference type="Proteomes" id="UP000003779">
    <property type="component" value="Chromosome"/>
</dbReference>
<evidence type="ECO:0000256" key="3">
    <source>
        <dbReference type="ARBA" id="ARBA00049244"/>
    </source>
</evidence>
<evidence type="ECO:0000256" key="4">
    <source>
        <dbReference type="SAM" id="MobiDB-lite"/>
    </source>
</evidence>
<dbReference type="EC" id="2.7.7.7" evidence="1"/>
<dbReference type="PANTHER" id="PTHR10133:SF27">
    <property type="entry name" value="DNA POLYMERASE NU"/>
    <property type="match status" value="1"/>
</dbReference>
<dbReference type="PATRIC" id="fig|1205910.3.peg.3294"/>
<dbReference type="Pfam" id="PF00476">
    <property type="entry name" value="DNA_pol_A"/>
    <property type="match status" value="1"/>
</dbReference>